<evidence type="ECO:0000313" key="2">
    <source>
        <dbReference type="Proteomes" id="UP001605036"/>
    </source>
</evidence>
<evidence type="ECO:0008006" key="3">
    <source>
        <dbReference type="Google" id="ProtNLM"/>
    </source>
</evidence>
<evidence type="ECO:0000313" key="1">
    <source>
        <dbReference type="EMBL" id="KAL2622689.1"/>
    </source>
</evidence>
<dbReference type="Proteomes" id="UP001605036">
    <property type="component" value="Unassembled WGS sequence"/>
</dbReference>
<dbReference type="EMBL" id="JBHFFA010000006">
    <property type="protein sequence ID" value="KAL2622689.1"/>
    <property type="molecule type" value="Genomic_DNA"/>
</dbReference>
<reference evidence="1 2" key="1">
    <citation type="submission" date="2024-09" db="EMBL/GenBank/DDBJ databases">
        <title>Chromosome-scale assembly of Riccia fluitans.</title>
        <authorList>
            <person name="Paukszto L."/>
            <person name="Sawicki J."/>
            <person name="Karawczyk K."/>
            <person name="Piernik-Szablinska J."/>
            <person name="Szczecinska M."/>
            <person name="Mazdziarz M."/>
        </authorList>
    </citation>
    <scope>NUCLEOTIDE SEQUENCE [LARGE SCALE GENOMIC DNA]</scope>
    <source>
        <strain evidence="1">Rf_01</strain>
        <tissue evidence="1">Aerial parts of the thallus</tissue>
    </source>
</reference>
<comment type="caution">
    <text evidence="1">The sequence shown here is derived from an EMBL/GenBank/DDBJ whole genome shotgun (WGS) entry which is preliminary data.</text>
</comment>
<gene>
    <name evidence="1" type="ORF">R1flu_002894</name>
</gene>
<organism evidence="1 2">
    <name type="scientific">Riccia fluitans</name>
    <dbReference type="NCBI Taxonomy" id="41844"/>
    <lineage>
        <taxon>Eukaryota</taxon>
        <taxon>Viridiplantae</taxon>
        <taxon>Streptophyta</taxon>
        <taxon>Embryophyta</taxon>
        <taxon>Marchantiophyta</taxon>
        <taxon>Marchantiopsida</taxon>
        <taxon>Marchantiidae</taxon>
        <taxon>Marchantiales</taxon>
        <taxon>Ricciaceae</taxon>
        <taxon>Riccia</taxon>
    </lineage>
</organism>
<proteinExistence type="predicted"/>
<sequence>MKLESWGLGGLFSVDWSQSHEDLVRELSEQGVSLSKKYKYRGKPEAWTFEVWREVYKLPKTSPGGYVMKGKIHIMELQLLKLVKGDKRRSKSGVLLEQVEGIPNFIQFCQLLNYMLAPVRP</sequence>
<protein>
    <recommendedName>
        <fullName evidence="3">LAGLIDADG homing endonuclease</fullName>
    </recommendedName>
</protein>
<dbReference type="AlphaFoldDB" id="A0ABD1Y8D9"/>
<name>A0ABD1Y8D9_9MARC</name>
<keyword evidence="2" id="KW-1185">Reference proteome</keyword>
<accession>A0ABD1Y8D9</accession>